<reference evidence="1" key="1">
    <citation type="submission" date="2018-11" db="EMBL/GenBank/DDBJ databases">
        <authorList>
            <consortium name="Pathogen Informatics"/>
        </authorList>
    </citation>
    <scope>NUCLEOTIDE SEQUENCE</scope>
</reference>
<sequence>MSVVSSARSWRTGHLFSYPVSFSPPFAGGKIGQSTVGPDFISIKKGVVTRLMGHCLQKMAAHCPCPTAAWPN</sequence>
<dbReference type="EMBL" id="CAAALY010097122">
    <property type="protein sequence ID" value="VEL28708.1"/>
    <property type="molecule type" value="Genomic_DNA"/>
</dbReference>
<name>A0A3S5AYR9_9PLAT</name>
<keyword evidence="2" id="KW-1185">Reference proteome</keyword>
<accession>A0A3S5AYR9</accession>
<dbReference type="AlphaFoldDB" id="A0A3S5AYR9"/>
<evidence type="ECO:0000313" key="1">
    <source>
        <dbReference type="EMBL" id="VEL28708.1"/>
    </source>
</evidence>
<evidence type="ECO:0000313" key="2">
    <source>
        <dbReference type="Proteomes" id="UP000784294"/>
    </source>
</evidence>
<dbReference type="Proteomes" id="UP000784294">
    <property type="component" value="Unassembled WGS sequence"/>
</dbReference>
<comment type="caution">
    <text evidence="1">The sequence shown here is derived from an EMBL/GenBank/DDBJ whole genome shotgun (WGS) entry which is preliminary data.</text>
</comment>
<proteinExistence type="predicted"/>
<organism evidence="1 2">
    <name type="scientific">Protopolystoma xenopodis</name>
    <dbReference type="NCBI Taxonomy" id="117903"/>
    <lineage>
        <taxon>Eukaryota</taxon>
        <taxon>Metazoa</taxon>
        <taxon>Spiralia</taxon>
        <taxon>Lophotrochozoa</taxon>
        <taxon>Platyhelminthes</taxon>
        <taxon>Monogenea</taxon>
        <taxon>Polyopisthocotylea</taxon>
        <taxon>Polystomatidea</taxon>
        <taxon>Polystomatidae</taxon>
        <taxon>Protopolystoma</taxon>
    </lineage>
</organism>
<gene>
    <name evidence="1" type="ORF">PXEA_LOCUS22148</name>
</gene>
<protein>
    <submittedName>
        <fullName evidence="1">Uncharacterized protein</fullName>
    </submittedName>
</protein>